<dbReference type="AlphaFoldDB" id="A0A4S8PLW0"/>
<evidence type="ECO:0000313" key="4">
    <source>
        <dbReference type="EMBL" id="THV29539.1"/>
    </source>
</evidence>
<dbReference type="Gene3D" id="2.60.40.650">
    <property type="match status" value="1"/>
</dbReference>
<dbReference type="InterPro" id="IPR000572">
    <property type="entry name" value="OxRdtase_Mopterin-bd_dom"/>
</dbReference>
<feature type="region of interest" description="Disordered" evidence="1">
    <location>
        <begin position="62"/>
        <end position="82"/>
    </location>
</feature>
<dbReference type="InterPro" id="IPR036374">
    <property type="entry name" value="OxRdtase_Mopterin-bd_sf"/>
</dbReference>
<sequence length="578" mass="60826">MRTPRTPAPTREAQHRGANGGGPKSLGVRRAGGRRRVGSNPNLATRTRAVAGDRLACLADRKRHRRTCGPPKDDDQEVNATDSASPRAWAAAGLLATLAGLAVGHFAAALTEPRAAPLSALSDAVIAVVPLEVSHWFIDLVGTADKPLLITGLGIGVAAAGAAVGVLWRRRPWPARAAVVVLAALGAAAAATRPGLGLAAAVPSVLAGALALAGLEWWDRKSENAESGARRAFLMVLGGVGAAALGASWWAGRSGPAGIEADRDAFDLPTPDVPAPDPGPGADFDVEGLSPYRVPNGEFYRIDTAITVPRVDVDTWSLRVHGMVDTPRTYTFEDLLGRELVERDITLACVSNPVGGDLVGNARWLGVPLADLLAEAGPNPGADQLVSRSADGWTAGTPTELVFDGRDALIAIGMNGEGLPIDHGWPARLVIPGLYGYVSATKWLTELELTTFDAYDAYWITRGWSTPRPIKTQSRIDTPRSKANSGTVTVAGVAWAQHRGIAAVDLRIDNNEWLPCELSDVATGDTWRQWRYEWDAPSGEHTLTVRATDGEGDVQTSDVQGVIPDGATGLHSVTVTVD</sequence>
<dbReference type="GO" id="GO:0020037">
    <property type="term" value="F:heme binding"/>
    <property type="evidence" value="ECO:0007669"/>
    <property type="project" value="TreeGrafter"/>
</dbReference>
<evidence type="ECO:0000313" key="5">
    <source>
        <dbReference type="Proteomes" id="UP000305792"/>
    </source>
</evidence>
<feature type="transmembrane region" description="Helical" evidence="2">
    <location>
        <begin position="150"/>
        <end position="168"/>
    </location>
</feature>
<keyword evidence="5" id="KW-1185">Reference proteome</keyword>
<dbReference type="OrthoDB" id="9795587at2"/>
<protein>
    <submittedName>
        <fullName evidence="4">Molybdopterin-binding oxidoreductase</fullName>
    </submittedName>
</protein>
<name>A0A4S8PLW0_9ACTN</name>
<dbReference type="PANTHER" id="PTHR19372">
    <property type="entry name" value="SULFITE REDUCTASE"/>
    <property type="match status" value="1"/>
</dbReference>
<dbReference type="GO" id="GO:0043546">
    <property type="term" value="F:molybdopterin cofactor binding"/>
    <property type="evidence" value="ECO:0007669"/>
    <property type="project" value="TreeGrafter"/>
</dbReference>
<organism evidence="4 5">
    <name type="scientific">Glycomyces paridis</name>
    <dbReference type="NCBI Taxonomy" id="2126555"/>
    <lineage>
        <taxon>Bacteria</taxon>
        <taxon>Bacillati</taxon>
        <taxon>Actinomycetota</taxon>
        <taxon>Actinomycetes</taxon>
        <taxon>Glycomycetales</taxon>
        <taxon>Glycomycetaceae</taxon>
        <taxon>Glycomyces</taxon>
    </lineage>
</organism>
<dbReference type="SUPFAM" id="SSF56524">
    <property type="entry name" value="Oxidoreductase molybdopterin-binding domain"/>
    <property type="match status" value="1"/>
</dbReference>
<comment type="caution">
    <text evidence="4">The sequence shown here is derived from an EMBL/GenBank/DDBJ whole genome shotgun (WGS) entry which is preliminary data.</text>
</comment>
<dbReference type="Proteomes" id="UP000305792">
    <property type="component" value="Unassembled WGS sequence"/>
</dbReference>
<dbReference type="GO" id="GO:0008482">
    <property type="term" value="F:sulfite oxidase activity"/>
    <property type="evidence" value="ECO:0007669"/>
    <property type="project" value="TreeGrafter"/>
</dbReference>
<keyword evidence="2" id="KW-0812">Transmembrane</keyword>
<dbReference type="Pfam" id="PF00174">
    <property type="entry name" value="Oxidored_molyb"/>
    <property type="match status" value="1"/>
</dbReference>
<feature type="transmembrane region" description="Helical" evidence="2">
    <location>
        <begin position="198"/>
        <end position="218"/>
    </location>
</feature>
<accession>A0A4S8PLW0</accession>
<dbReference type="SUPFAM" id="SSF81296">
    <property type="entry name" value="E set domains"/>
    <property type="match status" value="1"/>
</dbReference>
<dbReference type="Gene3D" id="3.90.420.10">
    <property type="entry name" value="Oxidoreductase, molybdopterin-binding domain"/>
    <property type="match status" value="1"/>
</dbReference>
<feature type="transmembrane region" description="Helical" evidence="2">
    <location>
        <begin position="88"/>
        <end position="108"/>
    </location>
</feature>
<feature type="transmembrane region" description="Helical" evidence="2">
    <location>
        <begin position="175"/>
        <end position="192"/>
    </location>
</feature>
<evidence type="ECO:0000259" key="3">
    <source>
        <dbReference type="Pfam" id="PF00174"/>
    </source>
</evidence>
<dbReference type="EMBL" id="STGX01000005">
    <property type="protein sequence ID" value="THV29539.1"/>
    <property type="molecule type" value="Genomic_DNA"/>
</dbReference>
<feature type="domain" description="Oxidoreductase molybdopterin-binding" evidence="3">
    <location>
        <begin position="307"/>
        <end position="459"/>
    </location>
</feature>
<feature type="transmembrane region" description="Helical" evidence="2">
    <location>
        <begin position="230"/>
        <end position="251"/>
    </location>
</feature>
<keyword evidence="2" id="KW-0472">Membrane</keyword>
<dbReference type="GO" id="GO:0006790">
    <property type="term" value="P:sulfur compound metabolic process"/>
    <property type="evidence" value="ECO:0007669"/>
    <property type="project" value="TreeGrafter"/>
</dbReference>
<evidence type="ECO:0000256" key="2">
    <source>
        <dbReference type="SAM" id="Phobius"/>
    </source>
</evidence>
<gene>
    <name evidence="4" type="ORF">E9998_08535</name>
</gene>
<reference evidence="4 5" key="1">
    <citation type="journal article" date="2018" name="Int. J. Syst. Evol. Microbiol.">
        <title>Glycomyces paridis sp. nov., isolated from the medicinal plant Paris polyphylla.</title>
        <authorList>
            <person name="Fang X.M."/>
            <person name="Bai J.L."/>
            <person name="Su J."/>
            <person name="Zhao L.L."/>
            <person name="Liu H.Y."/>
            <person name="Ma B.P."/>
            <person name="Zhang Y.Q."/>
            <person name="Yu L.Y."/>
        </authorList>
    </citation>
    <scope>NUCLEOTIDE SEQUENCE [LARGE SCALE GENOMIC DNA]</scope>
    <source>
        <strain evidence="4 5">CPCC 204357</strain>
    </source>
</reference>
<evidence type="ECO:0000256" key="1">
    <source>
        <dbReference type="SAM" id="MobiDB-lite"/>
    </source>
</evidence>
<proteinExistence type="predicted"/>
<dbReference type="InterPro" id="IPR014756">
    <property type="entry name" value="Ig_E-set"/>
</dbReference>
<dbReference type="PANTHER" id="PTHR19372:SF7">
    <property type="entry name" value="SULFITE OXIDASE, MITOCHONDRIAL"/>
    <property type="match status" value="1"/>
</dbReference>
<feature type="region of interest" description="Disordered" evidence="1">
    <location>
        <begin position="1"/>
        <end position="43"/>
    </location>
</feature>
<keyword evidence="2" id="KW-1133">Transmembrane helix</keyword>